<dbReference type="Proteomes" id="UP000245697">
    <property type="component" value="Unassembled WGS sequence"/>
</dbReference>
<dbReference type="SUPFAM" id="SSF48452">
    <property type="entry name" value="TPR-like"/>
    <property type="match status" value="1"/>
</dbReference>
<keyword evidence="3" id="KW-1185">Reference proteome</keyword>
<evidence type="ECO:0000313" key="2">
    <source>
        <dbReference type="EMBL" id="PWK47113.1"/>
    </source>
</evidence>
<comment type="caution">
    <text evidence="2">The sequence shown here is derived from an EMBL/GenBank/DDBJ whole genome shotgun (WGS) entry which is preliminary data.</text>
</comment>
<dbReference type="EMBL" id="QGGR01000008">
    <property type="protein sequence ID" value="PWK47113.1"/>
    <property type="molecule type" value="Genomic_DNA"/>
</dbReference>
<organism evidence="2 3">
    <name type="scientific">Actinoplanes xinjiangensis</name>
    <dbReference type="NCBI Taxonomy" id="512350"/>
    <lineage>
        <taxon>Bacteria</taxon>
        <taxon>Bacillati</taxon>
        <taxon>Actinomycetota</taxon>
        <taxon>Actinomycetes</taxon>
        <taxon>Micromonosporales</taxon>
        <taxon>Micromonosporaceae</taxon>
        <taxon>Actinoplanes</taxon>
    </lineage>
</organism>
<gene>
    <name evidence="2" type="ORF">BC793_108228</name>
</gene>
<dbReference type="OrthoDB" id="193829at2"/>
<dbReference type="Gene3D" id="1.25.40.10">
    <property type="entry name" value="Tetratricopeptide repeat domain"/>
    <property type="match status" value="1"/>
</dbReference>
<dbReference type="Pfam" id="PF12688">
    <property type="entry name" value="TPR_5"/>
    <property type="match status" value="1"/>
</dbReference>
<protein>
    <submittedName>
        <fullName evidence="2">Tetratricopeptide repeat protein</fullName>
    </submittedName>
</protein>
<sequence>MTTDLYGGRLDRAVRLRGAGRADEARELLLELRAEFPDDAVVAYQTAWVHDVLDREAEAVAHYRAAIAGDLPEVDLRDAMLGLGSTLRALGRDGEAAAVFERALARFPGDRPLRVFRAMLRYNTGDVREAVADLLRLLGETGDDPDIRQYRRAIDHYAADLDRSWLR</sequence>
<accession>A0A316FFN3</accession>
<dbReference type="InterPro" id="IPR011990">
    <property type="entry name" value="TPR-like_helical_dom_sf"/>
</dbReference>
<proteinExistence type="predicted"/>
<dbReference type="InterPro" id="IPR041656">
    <property type="entry name" value="TPR_5"/>
</dbReference>
<reference evidence="2 3" key="1">
    <citation type="submission" date="2018-05" db="EMBL/GenBank/DDBJ databases">
        <title>Genomic Encyclopedia of Archaeal and Bacterial Type Strains, Phase II (KMG-II): from individual species to whole genera.</title>
        <authorList>
            <person name="Goeker M."/>
        </authorList>
    </citation>
    <scope>NUCLEOTIDE SEQUENCE [LARGE SCALE GENOMIC DNA]</scope>
    <source>
        <strain evidence="2 3">DSM 45184</strain>
    </source>
</reference>
<evidence type="ECO:0000259" key="1">
    <source>
        <dbReference type="Pfam" id="PF12688"/>
    </source>
</evidence>
<dbReference type="AlphaFoldDB" id="A0A316FFN3"/>
<name>A0A316FFN3_9ACTN</name>
<evidence type="ECO:0000313" key="3">
    <source>
        <dbReference type="Proteomes" id="UP000245697"/>
    </source>
</evidence>
<feature type="domain" description="Tetratrico peptide repeat group 5" evidence="1">
    <location>
        <begin position="41"/>
        <end position="161"/>
    </location>
</feature>
<dbReference type="RefSeq" id="WP_109594394.1">
    <property type="nucleotide sequence ID" value="NZ_BONA01000049.1"/>
</dbReference>